<dbReference type="AlphaFoldDB" id="A0A0A0L3B5"/>
<keyword evidence="2" id="KW-1185">Reference proteome</keyword>
<proteinExistence type="predicted"/>
<protein>
    <submittedName>
        <fullName evidence="1">Uncharacterized protein</fullName>
    </submittedName>
</protein>
<organism evidence="1 2">
    <name type="scientific">Cucumis sativus</name>
    <name type="common">Cucumber</name>
    <dbReference type="NCBI Taxonomy" id="3659"/>
    <lineage>
        <taxon>Eukaryota</taxon>
        <taxon>Viridiplantae</taxon>
        <taxon>Streptophyta</taxon>
        <taxon>Embryophyta</taxon>
        <taxon>Tracheophyta</taxon>
        <taxon>Spermatophyta</taxon>
        <taxon>Magnoliopsida</taxon>
        <taxon>eudicotyledons</taxon>
        <taxon>Gunneridae</taxon>
        <taxon>Pentapetalae</taxon>
        <taxon>rosids</taxon>
        <taxon>fabids</taxon>
        <taxon>Cucurbitales</taxon>
        <taxon>Cucurbitaceae</taxon>
        <taxon>Benincaseae</taxon>
        <taxon>Cucumis</taxon>
    </lineage>
</organism>
<evidence type="ECO:0000313" key="2">
    <source>
        <dbReference type="Proteomes" id="UP000029981"/>
    </source>
</evidence>
<reference evidence="1 2" key="1">
    <citation type="journal article" date="2009" name="Nat. Genet.">
        <title>The genome of the cucumber, Cucumis sativus L.</title>
        <authorList>
            <person name="Huang S."/>
            <person name="Li R."/>
            <person name="Zhang Z."/>
            <person name="Li L."/>
            <person name="Gu X."/>
            <person name="Fan W."/>
            <person name="Lucas W.J."/>
            <person name="Wang X."/>
            <person name="Xie B."/>
            <person name="Ni P."/>
            <person name="Ren Y."/>
            <person name="Zhu H."/>
            <person name="Li J."/>
            <person name="Lin K."/>
            <person name="Jin W."/>
            <person name="Fei Z."/>
            <person name="Li G."/>
            <person name="Staub J."/>
            <person name="Kilian A."/>
            <person name="van der Vossen E.A."/>
            <person name="Wu Y."/>
            <person name="Guo J."/>
            <person name="He J."/>
            <person name="Jia Z."/>
            <person name="Ren Y."/>
            <person name="Tian G."/>
            <person name="Lu Y."/>
            <person name="Ruan J."/>
            <person name="Qian W."/>
            <person name="Wang M."/>
            <person name="Huang Q."/>
            <person name="Li B."/>
            <person name="Xuan Z."/>
            <person name="Cao J."/>
            <person name="Asan"/>
            <person name="Wu Z."/>
            <person name="Zhang J."/>
            <person name="Cai Q."/>
            <person name="Bai Y."/>
            <person name="Zhao B."/>
            <person name="Han Y."/>
            <person name="Li Y."/>
            <person name="Li X."/>
            <person name="Wang S."/>
            <person name="Shi Q."/>
            <person name="Liu S."/>
            <person name="Cho W.K."/>
            <person name="Kim J.Y."/>
            <person name="Xu Y."/>
            <person name="Heller-Uszynska K."/>
            <person name="Miao H."/>
            <person name="Cheng Z."/>
            <person name="Zhang S."/>
            <person name="Wu J."/>
            <person name="Yang Y."/>
            <person name="Kang H."/>
            <person name="Li M."/>
            <person name="Liang H."/>
            <person name="Ren X."/>
            <person name="Shi Z."/>
            <person name="Wen M."/>
            <person name="Jian M."/>
            <person name="Yang H."/>
            <person name="Zhang G."/>
            <person name="Yang Z."/>
            <person name="Chen R."/>
            <person name="Liu S."/>
            <person name="Li J."/>
            <person name="Ma L."/>
            <person name="Liu H."/>
            <person name="Zhou Y."/>
            <person name="Zhao J."/>
            <person name="Fang X."/>
            <person name="Li G."/>
            <person name="Fang L."/>
            <person name="Li Y."/>
            <person name="Liu D."/>
            <person name="Zheng H."/>
            <person name="Zhang Y."/>
            <person name="Qin N."/>
            <person name="Li Z."/>
            <person name="Yang G."/>
            <person name="Yang S."/>
            <person name="Bolund L."/>
            <person name="Kristiansen K."/>
            <person name="Zheng H."/>
            <person name="Li S."/>
            <person name="Zhang X."/>
            <person name="Yang H."/>
            <person name="Wang J."/>
            <person name="Sun R."/>
            <person name="Zhang B."/>
            <person name="Jiang S."/>
            <person name="Wang J."/>
            <person name="Du Y."/>
            <person name="Li S."/>
        </authorList>
    </citation>
    <scope>NUCLEOTIDE SEQUENCE [LARGE SCALE GENOMIC DNA]</scope>
    <source>
        <strain evidence="2">cv. 9930</strain>
    </source>
</reference>
<sequence>MEVTVTVWVFISGIGQRQRRLTEIVAEKRDRWQEIREGQLWTAWTVLRVGSGNHVL</sequence>
<dbReference type="Proteomes" id="UP000029981">
    <property type="component" value="Chromosome 3"/>
</dbReference>
<accession>A0A0A0L3B5</accession>
<reference evidence="1 2" key="2">
    <citation type="journal article" date="2009" name="PLoS ONE">
        <title>An integrated genetic and cytogenetic map of the cucumber genome.</title>
        <authorList>
            <person name="Ren Y."/>
            <person name="Zhang Z."/>
            <person name="Liu J."/>
            <person name="Staub J.E."/>
            <person name="Han Y."/>
            <person name="Cheng Z."/>
            <person name="Li X."/>
            <person name="Lu J."/>
            <person name="Miao H."/>
            <person name="Kang H."/>
            <person name="Xie B."/>
            <person name="Gu X."/>
            <person name="Wang X."/>
            <person name="Du Y."/>
            <person name="Jin W."/>
            <person name="Huang S."/>
        </authorList>
    </citation>
    <scope>NUCLEOTIDE SEQUENCE [LARGE SCALE GENOMIC DNA]</scope>
    <source>
        <strain evidence="2">cv. 9930</strain>
    </source>
</reference>
<dbReference type="Gramene" id="KGN56475">
    <property type="protein sequence ID" value="KGN56475"/>
    <property type="gene ID" value="Csa_3G121030"/>
</dbReference>
<dbReference type="EMBL" id="CM002924">
    <property type="protein sequence ID" value="KGN56475.1"/>
    <property type="molecule type" value="Genomic_DNA"/>
</dbReference>
<reference evidence="1 2" key="3">
    <citation type="journal article" date="2010" name="BMC Genomics">
        <title>Transcriptome sequencing and comparative analysis of cucumber flowers with different sex types.</title>
        <authorList>
            <person name="Guo S."/>
            <person name="Zheng Y."/>
            <person name="Joung J.G."/>
            <person name="Liu S."/>
            <person name="Zhang Z."/>
            <person name="Crasta O.R."/>
            <person name="Sobral B.W."/>
            <person name="Xu Y."/>
            <person name="Huang S."/>
            <person name="Fei Z."/>
        </authorList>
    </citation>
    <scope>NUCLEOTIDE SEQUENCE [LARGE SCALE GENOMIC DNA]</scope>
    <source>
        <strain evidence="2">cv. 9930</strain>
    </source>
</reference>
<evidence type="ECO:0000313" key="1">
    <source>
        <dbReference type="EMBL" id="KGN56475.1"/>
    </source>
</evidence>
<reference evidence="1 2" key="4">
    <citation type="journal article" date="2011" name="BMC Genomics">
        <title>RNA-Seq improves annotation of protein-coding genes in the cucumber genome.</title>
        <authorList>
            <person name="Li Z."/>
            <person name="Zhang Z."/>
            <person name="Yan P."/>
            <person name="Huang S."/>
            <person name="Fei Z."/>
            <person name="Lin K."/>
        </authorList>
    </citation>
    <scope>NUCLEOTIDE SEQUENCE [LARGE SCALE GENOMIC DNA]</scope>
    <source>
        <strain evidence="2">cv. 9930</strain>
    </source>
</reference>
<name>A0A0A0L3B5_CUCSA</name>
<gene>
    <name evidence="1" type="ORF">Csa_3G121030</name>
</gene>